<keyword evidence="8" id="KW-0391">Immunity</keyword>
<evidence type="ECO:0000256" key="2">
    <source>
        <dbReference type="ARBA" id="ARBA00004245"/>
    </source>
</evidence>
<keyword evidence="10" id="KW-0729">SH3-binding</keyword>
<dbReference type="SUPFAM" id="SSF56219">
    <property type="entry name" value="DNase I-like"/>
    <property type="match status" value="1"/>
</dbReference>
<evidence type="ECO:0000256" key="9">
    <source>
        <dbReference type="ARBA" id="ARBA00022999"/>
    </source>
</evidence>
<evidence type="ECO:0000256" key="14">
    <source>
        <dbReference type="SAM" id="MobiDB-lite"/>
    </source>
</evidence>
<keyword evidence="9 13" id="KW-0727">SH2 domain</keyword>
<keyword evidence="6" id="KW-0597">Phosphoprotein</keyword>
<dbReference type="EC" id="3.1.3.86" evidence="4"/>
<dbReference type="Proteomes" id="UP000664991">
    <property type="component" value="Unassembled WGS sequence"/>
</dbReference>
<dbReference type="GO" id="GO:0005856">
    <property type="term" value="C:cytoskeleton"/>
    <property type="evidence" value="ECO:0007669"/>
    <property type="project" value="UniProtKB-SubCell"/>
</dbReference>
<evidence type="ECO:0000256" key="1">
    <source>
        <dbReference type="ARBA" id="ARBA00004170"/>
    </source>
</evidence>
<gene>
    <name evidence="16" type="ORF">JEQ12_000100</name>
</gene>
<feature type="region of interest" description="Disordered" evidence="14">
    <location>
        <begin position="869"/>
        <end position="908"/>
    </location>
</feature>
<keyword evidence="11" id="KW-0472">Membrane</keyword>
<dbReference type="GO" id="GO:0045779">
    <property type="term" value="P:negative regulation of bone resorption"/>
    <property type="evidence" value="ECO:0007669"/>
    <property type="project" value="TreeGrafter"/>
</dbReference>
<dbReference type="Pfam" id="PF24147">
    <property type="entry name" value="C2_SHIP1-2_2nd"/>
    <property type="match status" value="1"/>
</dbReference>
<keyword evidence="5" id="KW-0963">Cytoplasm</keyword>
<feature type="compositionally biased region" description="Acidic residues" evidence="14">
    <location>
        <begin position="103"/>
        <end position="117"/>
    </location>
</feature>
<dbReference type="FunFam" id="3.30.505.10:FF:000035">
    <property type="entry name" value="phosphatidylinositol 3,4,5-trisphosphate 5-phosphatase 1"/>
    <property type="match status" value="1"/>
</dbReference>
<dbReference type="SUPFAM" id="SSF55550">
    <property type="entry name" value="SH2 domain"/>
    <property type="match status" value="1"/>
</dbReference>
<evidence type="ECO:0000313" key="16">
    <source>
        <dbReference type="EMBL" id="KAG5214524.1"/>
    </source>
</evidence>
<dbReference type="GO" id="GO:0017124">
    <property type="term" value="F:SH3 domain binding"/>
    <property type="evidence" value="ECO:0007669"/>
    <property type="project" value="UniProtKB-KW"/>
</dbReference>
<dbReference type="PANTHER" id="PTHR46051:SF3">
    <property type="entry name" value="PHOSPHATIDYLINOSITOL 3,4,5-TRISPHOSPHATE 5-PHOSPHATASE 1"/>
    <property type="match status" value="1"/>
</dbReference>
<dbReference type="Gene3D" id="3.30.505.10">
    <property type="entry name" value="SH2 domain"/>
    <property type="match status" value="1"/>
</dbReference>
<feature type="compositionally biased region" description="Basic and acidic residues" evidence="14">
    <location>
        <begin position="1159"/>
        <end position="1181"/>
    </location>
</feature>
<dbReference type="GO" id="GO:0005829">
    <property type="term" value="C:cytosol"/>
    <property type="evidence" value="ECO:0007669"/>
    <property type="project" value="TreeGrafter"/>
</dbReference>
<feature type="compositionally biased region" description="Basic and acidic residues" evidence="14">
    <location>
        <begin position="1026"/>
        <end position="1040"/>
    </location>
</feature>
<dbReference type="Pfam" id="PF00017">
    <property type="entry name" value="SH2"/>
    <property type="match status" value="1"/>
</dbReference>
<organism evidence="16 17">
    <name type="scientific">Ovis aries</name>
    <name type="common">Sheep</name>
    <dbReference type="NCBI Taxonomy" id="9940"/>
    <lineage>
        <taxon>Eukaryota</taxon>
        <taxon>Metazoa</taxon>
        <taxon>Chordata</taxon>
        <taxon>Craniata</taxon>
        <taxon>Vertebrata</taxon>
        <taxon>Euteleostomi</taxon>
        <taxon>Mammalia</taxon>
        <taxon>Eutheria</taxon>
        <taxon>Laurasiatheria</taxon>
        <taxon>Artiodactyla</taxon>
        <taxon>Ruminantia</taxon>
        <taxon>Pecora</taxon>
        <taxon>Bovidae</taxon>
        <taxon>Caprinae</taxon>
        <taxon>Ovis</taxon>
    </lineage>
</organism>
<accession>A0A836ACG2</accession>
<comment type="caution">
    <text evidence="16">The sequence shown here is derived from an EMBL/GenBank/DDBJ whole genome shotgun (WGS) entry which is preliminary data.</text>
</comment>
<evidence type="ECO:0000259" key="15">
    <source>
        <dbReference type="PROSITE" id="PS50001"/>
    </source>
</evidence>
<dbReference type="PANTHER" id="PTHR46051">
    <property type="entry name" value="SH2 DOMAIN-CONTAINING PROTEIN"/>
    <property type="match status" value="1"/>
</dbReference>
<keyword evidence="12" id="KW-0206">Cytoskeleton</keyword>
<feature type="domain" description="SH2" evidence="15">
    <location>
        <begin position="5"/>
        <end position="101"/>
    </location>
</feature>
<evidence type="ECO:0000256" key="11">
    <source>
        <dbReference type="ARBA" id="ARBA00023136"/>
    </source>
</evidence>
<dbReference type="InterPro" id="IPR036691">
    <property type="entry name" value="Endo/exonu/phosph_ase_sf"/>
</dbReference>
<dbReference type="InterPro" id="IPR000980">
    <property type="entry name" value="SH2"/>
</dbReference>
<dbReference type="Pfam" id="PF22669">
    <property type="entry name" value="Exo_endo_phos2"/>
    <property type="match status" value="1"/>
</dbReference>
<dbReference type="Pfam" id="PF24150">
    <property type="entry name" value="C2_SHIP1-2_first"/>
    <property type="match status" value="1"/>
</dbReference>
<dbReference type="PRINTS" id="PR00401">
    <property type="entry name" value="SH2DOMAIN"/>
</dbReference>
<evidence type="ECO:0000256" key="6">
    <source>
        <dbReference type="ARBA" id="ARBA00022553"/>
    </source>
</evidence>
<dbReference type="GO" id="GO:0009968">
    <property type="term" value="P:negative regulation of signal transduction"/>
    <property type="evidence" value="ECO:0007669"/>
    <property type="project" value="TreeGrafter"/>
</dbReference>
<dbReference type="EMBL" id="JAEMGP010000001">
    <property type="protein sequence ID" value="KAG5214524.1"/>
    <property type="molecule type" value="Genomic_DNA"/>
</dbReference>
<evidence type="ECO:0000256" key="7">
    <source>
        <dbReference type="ARBA" id="ARBA00022801"/>
    </source>
</evidence>
<dbReference type="InterPro" id="IPR036860">
    <property type="entry name" value="SH2_dom_sf"/>
</dbReference>
<dbReference type="GO" id="GO:0050776">
    <property type="term" value="P:regulation of immune response"/>
    <property type="evidence" value="ECO:0007669"/>
    <property type="project" value="TreeGrafter"/>
</dbReference>
<dbReference type="AlphaFoldDB" id="A0A836ACG2"/>
<evidence type="ECO:0000256" key="13">
    <source>
        <dbReference type="PROSITE-ProRule" id="PRU00191"/>
    </source>
</evidence>
<feature type="compositionally biased region" description="Pro residues" evidence="14">
    <location>
        <begin position="1070"/>
        <end position="1079"/>
    </location>
</feature>
<evidence type="ECO:0000256" key="3">
    <source>
        <dbReference type="ARBA" id="ARBA00008734"/>
    </source>
</evidence>
<name>A0A836ACG2_SHEEP</name>
<evidence type="ECO:0000313" key="17">
    <source>
        <dbReference type="Proteomes" id="UP000664991"/>
    </source>
</evidence>
<dbReference type="GO" id="GO:0016020">
    <property type="term" value="C:membrane"/>
    <property type="evidence" value="ECO:0007669"/>
    <property type="project" value="UniProtKB-SubCell"/>
</dbReference>
<dbReference type="FunFam" id="3.60.10.10:FF:000005">
    <property type="entry name" value="phosphatidylinositol 3,4,5-trisphosphate 5-phosphatase 1"/>
    <property type="match status" value="1"/>
</dbReference>
<feature type="compositionally biased region" description="Polar residues" evidence="14">
    <location>
        <begin position="926"/>
        <end position="936"/>
    </location>
</feature>
<evidence type="ECO:0000256" key="5">
    <source>
        <dbReference type="ARBA" id="ARBA00022490"/>
    </source>
</evidence>
<evidence type="ECO:0000256" key="4">
    <source>
        <dbReference type="ARBA" id="ARBA00012981"/>
    </source>
</evidence>
<evidence type="ECO:0000256" key="8">
    <source>
        <dbReference type="ARBA" id="ARBA00022859"/>
    </source>
</evidence>
<dbReference type="SMART" id="SM00128">
    <property type="entry name" value="IPPc"/>
    <property type="match status" value="1"/>
</dbReference>
<sequence>MVPCWNHGNITRSKAEELLSRTGKDGSFLVRASESISRAYALCVLYRNCVYTYRILPNEDDKFTVQASEGVPMRFFTKLDQLIEFYKKENMGLVTHLQYPVPLEEEDTGDEPEEETEGAMSPPELPPRNIIPLSAGPCEAKEAPASMEIPRAAEVGRPSLSETLFQRLQAMDTSGIPEEHLKAIQDYLSTQLSLDSDFVKSGSSSLPHLKKLTALLCKELYGEVIRALPTLESLQRLFDQQLSPGLRPRPQVPGEASPINMVAKLSQLTSLLSSIEDKVKALLHEGPESPHRRSLIPPVTFEVKAESLGIPQKLQLKVDVESGKLIIKKSKDSSEDKFYTHKKILQLIKSQKFLNKLVILVETEKEKTLRKEYVFADSKKREGFCQLLQQMKNKHSEQPEPDMITIFIGTWNMGNAPPPKKITSWFLSKGQGKTRDDSADYIPHDIYVIGTQEDPLGEKEWLEILKHSLQEITSMTFKTIAIHTLWNIRIVVLAKPEHENRISHICTDNVKTGIANTLGNKGAVGVSFMFNGTSLGFVNSHLTSGSEKKLRRNQNYMNILRFLALGDKKLSSFNITHRFTHLFWLGDLNYRVELPTWEAETIIQKIKQQQYADLLSHDQLLMERKEQKVFLHFEEEEITFAPTYRFERMTRDKYAYTKQKATGMKYNLPSWCDRVLWKSYPLVHVVCQSYGSTSDIMTSDHSPVFATFEAGVTSQFVSKNGPGTTDSQGQIEFLGCYATLKTKSQTKFYLEFHSSCLESFVKSQEGENEEGSEGELVVKFGETLPKLKPIISDPEYLLDQHILISIKSSDSDESYGEGCIALRLEATETQLPIYTPLTHHGEMTGHFRGNIKLQTSQGKMREKLYDFVKTERDESSGPKSLKSLTSHDPMKQWEPPNRAPPCSGSGITEIINPSYMGVGNFGHLKQTLSPDQQPTAWSYDPPLKDSALGPGRGDSPPTPPSQPPISPKKFTSSTATRGPCLTQSRPSDVAKSVGETLPPEEPQLTKPEMFENPLYGSVSAFPKPAPRKEQESPKMLRKEPPPCPDPGIVSPSILLSKVQEAEGSKGTGKPAPPPAPFLSPTPRVRSFTCSTSEGRPPGGDKSQGKPKAPAGSQVPVPVPVKRPIKPSRSELSQQPLPAQGQRPPLPVKSPAVLHLQHSKGRDYRDNAELPHHAKHRPEDAPLSRTAMQTEKEKAVSDIAFLSAASYFIQFQSRHFRYRDDVISQRLKSAPDAGVRVARDVG</sequence>
<dbReference type="CDD" id="cd10343">
    <property type="entry name" value="SH2_SHIP"/>
    <property type="match status" value="1"/>
</dbReference>
<evidence type="ECO:0000256" key="10">
    <source>
        <dbReference type="ARBA" id="ARBA00023036"/>
    </source>
</evidence>
<dbReference type="Gene3D" id="3.60.10.10">
    <property type="entry name" value="Endonuclease/exonuclease/phosphatase"/>
    <property type="match status" value="1"/>
</dbReference>
<keyword evidence="7" id="KW-0378">Hydrolase</keyword>
<evidence type="ECO:0000256" key="12">
    <source>
        <dbReference type="ARBA" id="ARBA00023212"/>
    </source>
</evidence>
<feature type="region of interest" description="Disordered" evidence="14">
    <location>
        <begin position="924"/>
        <end position="1189"/>
    </location>
</feature>
<dbReference type="InterPro" id="IPR057510">
    <property type="entry name" value="C2_SHIP1-2_first"/>
</dbReference>
<dbReference type="GO" id="GO:0002376">
    <property type="term" value="P:immune system process"/>
    <property type="evidence" value="ECO:0007669"/>
    <property type="project" value="UniProtKB-KW"/>
</dbReference>
<dbReference type="GO" id="GO:0045579">
    <property type="term" value="P:positive regulation of B cell differentiation"/>
    <property type="evidence" value="ECO:0007669"/>
    <property type="project" value="TreeGrafter"/>
</dbReference>
<dbReference type="GO" id="GO:0046856">
    <property type="term" value="P:phosphatidylinositol dephosphorylation"/>
    <property type="evidence" value="ECO:0007669"/>
    <property type="project" value="InterPro"/>
</dbReference>
<feature type="region of interest" description="Disordered" evidence="14">
    <location>
        <begin position="103"/>
        <end position="128"/>
    </location>
</feature>
<proteinExistence type="inferred from homology"/>
<dbReference type="InterPro" id="IPR000300">
    <property type="entry name" value="IPPc"/>
</dbReference>
<dbReference type="GO" id="GO:0045659">
    <property type="term" value="P:negative regulation of neutrophil differentiation"/>
    <property type="evidence" value="ECO:0007669"/>
    <property type="project" value="TreeGrafter"/>
</dbReference>
<feature type="compositionally biased region" description="Polar residues" evidence="14">
    <location>
        <begin position="969"/>
        <end position="986"/>
    </location>
</feature>
<dbReference type="InterPro" id="IPR057509">
    <property type="entry name" value="C2_SHIP1-2_2nd"/>
</dbReference>
<comment type="subcellular location">
    <subcellularLocation>
        <location evidence="2">Cytoplasm</location>
        <location evidence="2">Cytoskeleton</location>
    </subcellularLocation>
    <subcellularLocation>
        <location evidence="1">Membrane</location>
        <topology evidence="1">Peripheral membrane protein</topology>
    </subcellularLocation>
</comment>
<dbReference type="GO" id="GO:0034485">
    <property type="term" value="F:phosphatidylinositol-3,4,5-trisphosphate 5-phosphatase activity"/>
    <property type="evidence" value="ECO:0007669"/>
    <property type="project" value="UniProtKB-EC"/>
</dbReference>
<dbReference type="CDD" id="cd09100">
    <property type="entry name" value="INPP5c_SHIP1-INPP5D"/>
    <property type="match status" value="1"/>
</dbReference>
<reference evidence="16 17" key="1">
    <citation type="submission" date="2020-12" db="EMBL/GenBank/DDBJ databases">
        <title>De novo assembly of Tibetan sheep genome.</title>
        <authorList>
            <person name="Li X."/>
        </authorList>
    </citation>
    <scope>NUCLEOTIDE SEQUENCE [LARGE SCALE GENOMIC DNA]</scope>
    <source>
        <tissue evidence="16">Heart</tissue>
    </source>
</reference>
<comment type="similarity">
    <text evidence="3">Belongs to the inositol 1,4,5-trisphosphate 5-phosphatase family.</text>
</comment>
<protein>
    <recommendedName>
        <fullName evidence="4">phosphatidylinositol-3,4,5-trisphosphate 5-phosphatase</fullName>
        <ecNumber evidence="4">3.1.3.86</ecNumber>
    </recommendedName>
</protein>
<dbReference type="SMART" id="SM00252">
    <property type="entry name" value="SH2"/>
    <property type="match status" value="1"/>
</dbReference>
<dbReference type="PROSITE" id="PS50001">
    <property type="entry name" value="SH2"/>
    <property type="match status" value="1"/>
</dbReference>
<feature type="compositionally biased region" description="Pro residues" evidence="14">
    <location>
        <begin position="956"/>
        <end position="966"/>
    </location>
</feature>